<keyword evidence="5 9" id="KW-1133">Transmembrane helix</keyword>
<dbReference type="InterPro" id="IPR011701">
    <property type="entry name" value="MFS"/>
</dbReference>
<keyword evidence="6 9" id="KW-0472">Membrane</keyword>
<feature type="transmembrane region" description="Helical" evidence="9">
    <location>
        <begin position="248"/>
        <end position="278"/>
    </location>
</feature>
<dbReference type="Gene3D" id="1.20.1250.20">
    <property type="entry name" value="MFS general substrate transporter like domains"/>
    <property type="match status" value="1"/>
</dbReference>
<evidence type="ECO:0000256" key="2">
    <source>
        <dbReference type="ARBA" id="ARBA00022448"/>
    </source>
</evidence>
<feature type="transmembrane region" description="Helical" evidence="9">
    <location>
        <begin position="328"/>
        <end position="351"/>
    </location>
</feature>
<protein>
    <recommendedName>
        <fullName evidence="8">Multidrug efflux pump Tap</fullName>
    </recommendedName>
</protein>
<dbReference type="EMBL" id="OMOF01000009">
    <property type="protein sequence ID" value="SPF31821.1"/>
    <property type="molecule type" value="Genomic_DNA"/>
</dbReference>
<dbReference type="GO" id="GO:0005886">
    <property type="term" value="C:plasma membrane"/>
    <property type="evidence" value="ECO:0007669"/>
    <property type="project" value="UniProtKB-SubCell"/>
</dbReference>
<reference evidence="12" key="1">
    <citation type="submission" date="2018-02" db="EMBL/GenBank/DDBJ databases">
        <authorList>
            <person name="Hausmann B."/>
        </authorList>
    </citation>
    <scope>NUCLEOTIDE SEQUENCE [LARGE SCALE GENOMIC DNA]</scope>
    <source>
        <strain evidence="12">Peat soil MAG SbF1</strain>
    </source>
</reference>
<feature type="transmembrane region" description="Helical" evidence="9">
    <location>
        <begin position="212"/>
        <end position="236"/>
    </location>
</feature>
<dbReference type="Proteomes" id="UP000238916">
    <property type="component" value="Unassembled WGS sequence"/>
</dbReference>
<dbReference type="PANTHER" id="PTHR23513">
    <property type="entry name" value="INTEGRAL MEMBRANE EFFLUX PROTEIN-RELATED"/>
    <property type="match status" value="1"/>
</dbReference>
<dbReference type="Pfam" id="PF07690">
    <property type="entry name" value="MFS_1"/>
    <property type="match status" value="1"/>
</dbReference>
<name>A0A2U3JWR4_9FIRM</name>
<feature type="transmembrane region" description="Helical" evidence="9">
    <location>
        <begin position="181"/>
        <end position="206"/>
    </location>
</feature>
<feature type="transmembrane region" description="Helical" evidence="9">
    <location>
        <begin position="133"/>
        <end position="154"/>
    </location>
</feature>
<feature type="transmembrane region" description="Helical" evidence="9">
    <location>
        <begin position="40"/>
        <end position="64"/>
    </location>
</feature>
<evidence type="ECO:0000256" key="4">
    <source>
        <dbReference type="ARBA" id="ARBA00022692"/>
    </source>
</evidence>
<dbReference type="InterPro" id="IPR020846">
    <property type="entry name" value="MFS_dom"/>
</dbReference>
<evidence type="ECO:0000256" key="7">
    <source>
        <dbReference type="ARBA" id="ARBA00038075"/>
    </source>
</evidence>
<evidence type="ECO:0000256" key="6">
    <source>
        <dbReference type="ARBA" id="ARBA00023136"/>
    </source>
</evidence>
<evidence type="ECO:0000256" key="1">
    <source>
        <dbReference type="ARBA" id="ARBA00004651"/>
    </source>
</evidence>
<feature type="domain" description="Major facilitator superfamily (MFS) profile" evidence="10">
    <location>
        <begin position="1"/>
        <end position="157"/>
    </location>
</feature>
<keyword evidence="4 9" id="KW-0812">Transmembrane</keyword>
<dbReference type="PROSITE" id="PS50850">
    <property type="entry name" value="MFS"/>
    <property type="match status" value="2"/>
</dbReference>
<evidence type="ECO:0000256" key="5">
    <source>
        <dbReference type="ARBA" id="ARBA00022989"/>
    </source>
</evidence>
<keyword evidence="2" id="KW-0813">Transport</keyword>
<feature type="transmembrane region" description="Helical" evidence="9">
    <location>
        <begin position="104"/>
        <end position="127"/>
    </location>
</feature>
<evidence type="ECO:0000256" key="9">
    <source>
        <dbReference type="SAM" id="Phobius"/>
    </source>
</evidence>
<evidence type="ECO:0000313" key="12">
    <source>
        <dbReference type="Proteomes" id="UP000238916"/>
    </source>
</evidence>
<proteinExistence type="inferred from homology"/>
<comment type="similarity">
    <text evidence="7">Belongs to the major facilitator superfamily. Drug:H(+) antiporter-3 (DHA3) (TC 2.A.1.21) family.</text>
</comment>
<dbReference type="PANTHER" id="PTHR23513:SF9">
    <property type="entry name" value="ENTEROBACTIN EXPORTER ENTS"/>
    <property type="match status" value="1"/>
</dbReference>
<accession>A0A2U3JWR4</accession>
<dbReference type="AlphaFoldDB" id="A0A2U3JWR4"/>
<feature type="transmembrane region" description="Helical" evidence="9">
    <location>
        <begin position="6"/>
        <end position="28"/>
    </location>
</feature>
<evidence type="ECO:0000256" key="3">
    <source>
        <dbReference type="ARBA" id="ARBA00022475"/>
    </source>
</evidence>
<sequence length="370" mass="39638">MYNLTQSAFYLGLVGLVQFLPMILLTLVVGHVADRYDRKLVISISQIVESLAVFALAFGCYHSWINKESILILMFFIGAANSFQGPPMQALLPNIVSEDVFPKAAALMASAFQFSVIIGPGLGGILYSLGPGVVYTLVGALLFLSSMVILFISVRKEEVKLEPKSLKTLFAGISFIKSRPVILGAISLDLFAVLFGGATALLPIYASKILNVGSIGLGALRSAPAVGALLMAAFLARKPLKKKVGRTMFIAVIFFGISTIIFAISTSFIISILALFVLGASDVISVVIRSTFVQMETPDNMRGRVSSVNQLFIGTSNQLGEFESGLTASLFGTVPAVLIGGIGTMVVVMLWMKLFPELLHIDKLEVKKSS</sequence>
<comment type="subcellular location">
    <subcellularLocation>
        <location evidence="1">Cell membrane</location>
        <topology evidence="1">Multi-pass membrane protein</topology>
    </subcellularLocation>
</comment>
<dbReference type="CDD" id="cd06173">
    <property type="entry name" value="MFS_MefA_like"/>
    <property type="match status" value="1"/>
</dbReference>
<dbReference type="SUPFAM" id="SSF103473">
    <property type="entry name" value="MFS general substrate transporter"/>
    <property type="match status" value="1"/>
</dbReference>
<organism evidence="11 12">
    <name type="scientific">Candidatus Desulfosporosinus infrequens</name>
    <dbReference type="NCBI Taxonomy" id="2043169"/>
    <lineage>
        <taxon>Bacteria</taxon>
        <taxon>Bacillati</taxon>
        <taxon>Bacillota</taxon>
        <taxon>Clostridia</taxon>
        <taxon>Eubacteriales</taxon>
        <taxon>Desulfitobacteriaceae</taxon>
        <taxon>Desulfosporosinus</taxon>
    </lineage>
</organism>
<dbReference type="InterPro" id="IPR036259">
    <property type="entry name" value="MFS_trans_sf"/>
</dbReference>
<gene>
    <name evidence="11" type="ORF">SBF1_1060007</name>
</gene>
<feature type="domain" description="Major facilitator superfamily (MFS) profile" evidence="10">
    <location>
        <begin position="164"/>
        <end position="370"/>
    </location>
</feature>
<dbReference type="GO" id="GO:0022857">
    <property type="term" value="F:transmembrane transporter activity"/>
    <property type="evidence" value="ECO:0007669"/>
    <property type="project" value="InterPro"/>
</dbReference>
<evidence type="ECO:0000256" key="8">
    <source>
        <dbReference type="ARBA" id="ARBA00040914"/>
    </source>
</evidence>
<evidence type="ECO:0000259" key="10">
    <source>
        <dbReference type="PROSITE" id="PS50850"/>
    </source>
</evidence>
<evidence type="ECO:0000313" key="11">
    <source>
        <dbReference type="EMBL" id="SPF31821.1"/>
    </source>
</evidence>
<keyword evidence="3" id="KW-1003">Cell membrane</keyword>